<reference evidence="4" key="1">
    <citation type="journal article" date="2019" name="Int. J. Syst. Evol. Microbiol.">
        <title>The Global Catalogue of Microorganisms (GCM) 10K type strain sequencing project: providing services to taxonomists for standard genome sequencing and annotation.</title>
        <authorList>
            <consortium name="The Broad Institute Genomics Platform"/>
            <consortium name="The Broad Institute Genome Sequencing Center for Infectious Disease"/>
            <person name="Wu L."/>
            <person name="Ma J."/>
        </authorList>
    </citation>
    <scope>NUCLEOTIDE SEQUENCE [LARGE SCALE GENOMIC DNA]</scope>
    <source>
        <strain evidence="4">CGMCC 1.15399</strain>
    </source>
</reference>
<evidence type="ECO:0000259" key="2">
    <source>
        <dbReference type="Pfam" id="PF13377"/>
    </source>
</evidence>
<dbReference type="EMBL" id="JBHUCM010000084">
    <property type="protein sequence ID" value="MFD1547860.1"/>
    <property type="molecule type" value="Genomic_DNA"/>
</dbReference>
<evidence type="ECO:0000256" key="1">
    <source>
        <dbReference type="SAM" id="MobiDB-lite"/>
    </source>
</evidence>
<feature type="compositionally biased region" description="Polar residues" evidence="1">
    <location>
        <begin position="1"/>
        <end position="12"/>
    </location>
</feature>
<dbReference type="Pfam" id="PF13377">
    <property type="entry name" value="Peripla_BP_3"/>
    <property type="match status" value="1"/>
</dbReference>
<proteinExistence type="predicted"/>
<dbReference type="RefSeq" id="WP_219536371.1">
    <property type="nucleotide sequence ID" value="NZ_JAHKRM010000029.1"/>
</dbReference>
<protein>
    <submittedName>
        <fullName evidence="3">Substrate-binding domain-containing protein</fullName>
    </submittedName>
</protein>
<name>A0ABW4GZ01_9ACTN</name>
<evidence type="ECO:0000313" key="4">
    <source>
        <dbReference type="Proteomes" id="UP001597097"/>
    </source>
</evidence>
<feature type="domain" description="Transcriptional regulator LacI/GalR-like sensor" evidence="2">
    <location>
        <begin position="25"/>
        <end position="82"/>
    </location>
</feature>
<keyword evidence="4" id="KW-1185">Reference proteome</keyword>
<accession>A0ABW4GZ01</accession>
<feature type="region of interest" description="Disordered" evidence="1">
    <location>
        <begin position="1"/>
        <end position="28"/>
    </location>
</feature>
<sequence length="90" mass="9810">MSESEASRSSAGHTGLVRDPHHRTGFPDADWAEAISPLLSVVAQPVYELGAEAGRLLLDRVHGTDRRPVHRRLPTRFIERDSAESVGTGP</sequence>
<evidence type="ECO:0000313" key="3">
    <source>
        <dbReference type="EMBL" id="MFD1547860.1"/>
    </source>
</evidence>
<organism evidence="3 4">
    <name type="scientific">Nonomuraea guangzhouensis</name>
    <dbReference type="NCBI Taxonomy" id="1291555"/>
    <lineage>
        <taxon>Bacteria</taxon>
        <taxon>Bacillati</taxon>
        <taxon>Actinomycetota</taxon>
        <taxon>Actinomycetes</taxon>
        <taxon>Streptosporangiales</taxon>
        <taxon>Streptosporangiaceae</taxon>
        <taxon>Nonomuraea</taxon>
    </lineage>
</organism>
<gene>
    <name evidence="3" type="ORF">ACFSJ0_63290</name>
</gene>
<dbReference type="InterPro" id="IPR046335">
    <property type="entry name" value="LacI/GalR-like_sensor"/>
</dbReference>
<dbReference type="Proteomes" id="UP001597097">
    <property type="component" value="Unassembled WGS sequence"/>
</dbReference>
<comment type="caution">
    <text evidence="3">The sequence shown here is derived from an EMBL/GenBank/DDBJ whole genome shotgun (WGS) entry which is preliminary data.</text>
</comment>